<reference evidence="1" key="2">
    <citation type="submission" date="2015-06" db="UniProtKB">
        <authorList>
            <consortium name="EnsemblPlants"/>
        </authorList>
    </citation>
    <scope>IDENTIFICATION</scope>
</reference>
<proteinExistence type="predicted"/>
<dbReference type="EnsemblPlants" id="ORUFI04G05370.1">
    <property type="protein sequence ID" value="ORUFI04G05370.1"/>
    <property type="gene ID" value="ORUFI04G05370"/>
</dbReference>
<dbReference type="AlphaFoldDB" id="A0A0E0P631"/>
<keyword evidence="2" id="KW-1185">Reference proteome</keyword>
<name>A0A0E0P631_ORYRU</name>
<sequence>MEAPTVAQSWLAWIPATAAVVVTVLPIRRSPCCCCRRRAMLPPLFRSSFPQSFQRGCRIPS</sequence>
<evidence type="ECO:0000313" key="1">
    <source>
        <dbReference type="EnsemblPlants" id="ORUFI04G05370.1"/>
    </source>
</evidence>
<protein>
    <submittedName>
        <fullName evidence="1">Uncharacterized protein</fullName>
    </submittedName>
</protein>
<organism evidence="1 2">
    <name type="scientific">Oryza rufipogon</name>
    <name type="common">Brownbeard rice</name>
    <name type="synonym">Asian wild rice</name>
    <dbReference type="NCBI Taxonomy" id="4529"/>
    <lineage>
        <taxon>Eukaryota</taxon>
        <taxon>Viridiplantae</taxon>
        <taxon>Streptophyta</taxon>
        <taxon>Embryophyta</taxon>
        <taxon>Tracheophyta</taxon>
        <taxon>Spermatophyta</taxon>
        <taxon>Magnoliopsida</taxon>
        <taxon>Liliopsida</taxon>
        <taxon>Poales</taxon>
        <taxon>Poaceae</taxon>
        <taxon>BOP clade</taxon>
        <taxon>Oryzoideae</taxon>
        <taxon>Oryzeae</taxon>
        <taxon>Oryzinae</taxon>
        <taxon>Oryza</taxon>
    </lineage>
</organism>
<dbReference type="Gramene" id="ORUFI04G05370.1">
    <property type="protein sequence ID" value="ORUFI04G05370.1"/>
    <property type="gene ID" value="ORUFI04G05370"/>
</dbReference>
<dbReference type="HOGENOM" id="CLU_2926477_0_0_1"/>
<dbReference type="Proteomes" id="UP000008022">
    <property type="component" value="Unassembled WGS sequence"/>
</dbReference>
<reference evidence="2" key="1">
    <citation type="submission" date="2013-06" db="EMBL/GenBank/DDBJ databases">
        <authorList>
            <person name="Zhao Q."/>
        </authorList>
    </citation>
    <scope>NUCLEOTIDE SEQUENCE</scope>
    <source>
        <strain evidence="2">cv. W1943</strain>
    </source>
</reference>
<accession>A0A0E0P631</accession>
<evidence type="ECO:0000313" key="2">
    <source>
        <dbReference type="Proteomes" id="UP000008022"/>
    </source>
</evidence>